<dbReference type="Pfam" id="PF04471">
    <property type="entry name" value="Mrr_cat"/>
    <property type="match status" value="1"/>
</dbReference>
<keyword evidence="3" id="KW-1185">Reference proteome</keyword>
<sequence>MGRPLMAVQPVVWGVHMGWHVDGRPVDEGYVAIGWPALGDLRAYAADREVFKAALARQSGEGSAGAVPVQAGVLFRFVHEMKAGDIVVYPSKHDRMVNIGRFTGETSYVEGDRDEYPNRRHVAWLGSFPRNDFSQAALNEIGSALTLFRVRRHASEFLAKVGLLAPESDAAPASDVTEEVADDDAATVSVSRQAEETTADFVIRRITGELSGYQFEELVAHLLECMGYTARVTARSGDGGVDVIAHMDALGFQPPIVKVQCKRVTSQTGSPEVNQLLGTLGEGEFGLFVNLGSYSRSAVELERNRPKLRLINGEQFVELVQQHYGKLAPRYRSLIPLKQIYVPDLPQA</sequence>
<dbReference type="SUPFAM" id="SSF52980">
    <property type="entry name" value="Restriction endonuclease-like"/>
    <property type="match status" value="1"/>
</dbReference>
<dbReference type="InterPro" id="IPR011856">
    <property type="entry name" value="tRNA_endonuc-like_dom_sf"/>
</dbReference>
<feature type="domain" description="Restriction endonuclease type IV Mrr" evidence="1">
    <location>
        <begin position="209"/>
        <end position="319"/>
    </location>
</feature>
<proteinExistence type="predicted"/>
<organism evidence="2 3">
    <name type="scientific">Bosea lathyri</name>
    <dbReference type="NCBI Taxonomy" id="1036778"/>
    <lineage>
        <taxon>Bacteria</taxon>
        <taxon>Pseudomonadati</taxon>
        <taxon>Pseudomonadota</taxon>
        <taxon>Alphaproteobacteria</taxon>
        <taxon>Hyphomicrobiales</taxon>
        <taxon>Boseaceae</taxon>
        <taxon>Bosea</taxon>
    </lineage>
</organism>
<dbReference type="PANTHER" id="PTHR30015">
    <property type="entry name" value="MRR RESTRICTION SYSTEM PROTEIN"/>
    <property type="match status" value="1"/>
</dbReference>
<name>A0A1H6D7K1_9HYPH</name>
<dbReference type="InterPro" id="IPR052906">
    <property type="entry name" value="Type_IV_Methyl-Rstrct_Enzyme"/>
</dbReference>
<dbReference type="GO" id="GO:0003677">
    <property type="term" value="F:DNA binding"/>
    <property type="evidence" value="ECO:0007669"/>
    <property type="project" value="InterPro"/>
</dbReference>
<gene>
    <name evidence="2" type="ORF">SAMN04488115_1188</name>
</gene>
<dbReference type="Gene3D" id="3.40.1350.10">
    <property type="match status" value="1"/>
</dbReference>
<protein>
    <submittedName>
        <fullName evidence="2">Restriction system protein</fullName>
    </submittedName>
</protein>
<dbReference type="Proteomes" id="UP000236743">
    <property type="component" value="Unassembled WGS sequence"/>
</dbReference>
<dbReference type="GO" id="GO:0009307">
    <property type="term" value="P:DNA restriction-modification system"/>
    <property type="evidence" value="ECO:0007669"/>
    <property type="project" value="InterPro"/>
</dbReference>
<dbReference type="EMBL" id="FNUY01000018">
    <property type="protein sequence ID" value="SEG81319.1"/>
    <property type="molecule type" value="Genomic_DNA"/>
</dbReference>
<evidence type="ECO:0000313" key="2">
    <source>
        <dbReference type="EMBL" id="SEG81319.1"/>
    </source>
</evidence>
<evidence type="ECO:0000313" key="3">
    <source>
        <dbReference type="Proteomes" id="UP000236743"/>
    </source>
</evidence>
<dbReference type="InterPro" id="IPR007560">
    <property type="entry name" value="Restrct_endonuc_IV_Mrr"/>
</dbReference>
<evidence type="ECO:0000259" key="1">
    <source>
        <dbReference type="Pfam" id="PF04471"/>
    </source>
</evidence>
<accession>A0A1H6D7K1</accession>
<reference evidence="2 3" key="1">
    <citation type="submission" date="2016-10" db="EMBL/GenBank/DDBJ databases">
        <authorList>
            <person name="de Groot N.N."/>
        </authorList>
    </citation>
    <scope>NUCLEOTIDE SEQUENCE [LARGE SCALE GENOMIC DNA]</scope>
    <source>
        <strain evidence="2 3">DSM 26656</strain>
    </source>
</reference>
<dbReference type="GO" id="GO:0015666">
    <property type="term" value="F:restriction endodeoxyribonuclease activity"/>
    <property type="evidence" value="ECO:0007669"/>
    <property type="project" value="TreeGrafter"/>
</dbReference>
<dbReference type="AlphaFoldDB" id="A0A1H6D7K1"/>
<dbReference type="PANTHER" id="PTHR30015:SF7">
    <property type="entry name" value="TYPE IV METHYL-DIRECTED RESTRICTION ENZYME ECOKMRR"/>
    <property type="match status" value="1"/>
</dbReference>
<dbReference type="InterPro" id="IPR011335">
    <property type="entry name" value="Restrct_endonuc-II-like"/>
</dbReference>